<dbReference type="InterPro" id="IPR005247">
    <property type="entry name" value="YbhB_YbcL/LppC-like"/>
</dbReference>
<dbReference type="Pfam" id="PF01161">
    <property type="entry name" value="PBP"/>
    <property type="match status" value="1"/>
</dbReference>
<protein>
    <recommendedName>
        <fullName evidence="4">Phospholipid-binding protein, PBP family</fullName>
    </recommendedName>
</protein>
<organism evidence="2 3">
    <name type="scientific">Micromonospora pattaloongensis</name>
    <dbReference type="NCBI Taxonomy" id="405436"/>
    <lineage>
        <taxon>Bacteria</taxon>
        <taxon>Bacillati</taxon>
        <taxon>Actinomycetota</taxon>
        <taxon>Actinomycetes</taxon>
        <taxon>Micromonosporales</taxon>
        <taxon>Micromonosporaceae</taxon>
        <taxon>Micromonospora</taxon>
    </lineage>
</organism>
<dbReference type="AlphaFoldDB" id="A0A1H3P056"/>
<dbReference type="NCBIfam" id="TIGR00481">
    <property type="entry name" value="YbhB/YbcL family Raf kinase inhibitor-like protein"/>
    <property type="match status" value="1"/>
</dbReference>
<dbReference type="EMBL" id="FNPH01000004">
    <property type="protein sequence ID" value="SDY94333.1"/>
    <property type="molecule type" value="Genomic_DNA"/>
</dbReference>
<reference evidence="3" key="1">
    <citation type="submission" date="2016-10" db="EMBL/GenBank/DDBJ databases">
        <authorList>
            <person name="Varghese N."/>
            <person name="Submissions S."/>
        </authorList>
    </citation>
    <scope>NUCLEOTIDE SEQUENCE [LARGE SCALE GENOMIC DNA]</scope>
    <source>
        <strain evidence="3">DSM 45245</strain>
    </source>
</reference>
<gene>
    <name evidence="2" type="ORF">SAMN05444365_104250</name>
</gene>
<evidence type="ECO:0000313" key="2">
    <source>
        <dbReference type="EMBL" id="SDY94333.1"/>
    </source>
</evidence>
<dbReference type="InterPro" id="IPR036610">
    <property type="entry name" value="PEBP-like_sf"/>
</dbReference>
<proteinExistence type="inferred from homology"/>
<dbReference type="PANTHER" id="PTHR30289:SF1">
    <property type="entry name" value="PEBP (PHOSPHATIDYLETHANOLAMINE-BINDING PROTEIN) FAMILY PROTEIN"/>
    <property type="match status" value="1"/>
</dbReference>
<keyword evidence="3" id="KW-1185">Reference proteome</keyword>
<dbReference type="STRING" id="405436.SAMN05444365_104250"/>
<comment type="similarity">
    <text evidence="1">Belongs to the UPF0098 family.</text>
</comment>
<name>A0A1H3P056_9ACTN</name>
<sequence length="151" mass="16315">MAGLLYLRSVAFNDHDLMPDRMSRDGGNVSPPLEWDGVPADATELVLLVEDPDAGRTPSLHWLVTGIDPGSTGMPEGAVPAGGREWVNSYGATGWGGPDPPLGDDPHRYFFRLYAINRPLELPARPQAPDVHRAMETREVASGNIVATFGR</sequence>
<dbReference type="InterPro" id="IPR008914">
    <property type="entry name" value="PEBP"/>
</dbReference>
<dbReference type="RefSeq" id="WP_091556274.1">
    <property type="nucleotide sequence ID" value="NZ_FNPH01000004.1"/>
</dbReference>
<dbReference type="PANTHER" id="PTHR30289">
    <property type="entry name" value="UNCHARACTERIZED PROTEIN YBCL-RELATED"/>
    <property type="match status" value="1"/>
</dbReference>
<evidence type="ECO:0000256" key="1">
    <source>
        <dbReference type="ARBA" id="ARBA00007120"/>
    </source>
</evidence>
<accession>A0A1H3P056</accession>
<dbReference type="Gene3D" id="3.90.280.10">
    <property type="entry name" value="PEBP-like"/>
    <property type="match status" value="1"/>
</dbReference>
<dbReference type="Proteomes" id="UP000242415">
    <property type="component" value="Unassembled WGS sequence"/>
</dbReference>
<dbReference type="CDD" id="cd00865">
    <property type="entry name" value="PEBP_bact_arch"/>
    <property type="match status" value="1"/>
</dbReference>
<evidence type="ECO:0000313" key="3">
    <source>
        <dbReference type="Proteomes" id="UP000242415"/>
    </source>
</evidence>
<dbReference type="SUPFAM" id="SSF49777">
    <property type="entry name" value="PEBP-like"/>
    <property type="match status" value="1"/>
</dbReference>
<evidence type="ECO:0008006" key="4">
    <source>
        <dbReference type="Google" id="ProtNLM"/>
    </source>
</evidence>
<dbReference type="OrthoDB" id="9797506at2"/>